<dbReference type="Proteomes" id="UP000419144">
    <property type="component" value="Unassembled WGS sequence"/>
</dbReference>
<dbReference type="EMBL" id="BLBS01000016">
    <property type="protein sequence ID" value="GET86837.1"/>
    <property type="molecule type" value="Genomic_DNA"/>
</dbReference>
<dbReference type="GO" id="GO:0008168">
    <property type="term" value="F:methyltransferase activity"/>
    <property type="evidence" value="ECO:0007669"/>
    <property type="project" value="UniProtKB-KW"/>
</dbReference>
<sequence>MSLESSPQAEVLVIVAGLQLTIKVDVQRNVKIPWISGVRHTLHREISFLTRLHDQRMEQVEHCLPPVRRRHHWRRVQHNCIMACTEWGIEVHRDGVHEVAPLCLQGECPREGQLCLGHLVDVKGKEGNHVCDDLIRLDSVDERLNVAEALQIGEVEPLHVIPDVELLLNVLRIRNAARVHVSAARKHFYIRRTPAVTRVEDCIQHRLVQEKVAHPLANDNVNFLLQFQLLYLSMDNGDDVAKAVVFHNLTCLHRHIAAINPDDLACTRAGSKHGENTSAAAHIKNNLVLEHVCITPDRVAIGSRAVVIFQHLHVNAVVAVRVEVVILARCCFHYGLLRRSLLTLVRRRHLEYTQGLRFIGKKELTAEKTMCYAHAICARC</sequence>
<protein>
    <submittedName>
        <fullName evidence="1">Arginine N-methyltransferase-like protein</fullName>
    </submittedName>
</protein>
<name>A0A640KGI1_LEITA</name>
<dbReference type="AlphaFoldDB" id="A0A640KGI1"/>
<proteinExistence type="predicted"/>
<organism evidence="1 2">
    <name type="scientific">Leishmania tarentolae</name>
    <name type="common">Sauroleishmania tarentolae</name>
    <dbReference type="NCBI Taxonomy" id="5689"/>
    <lineage>
        <taxon>Eukaryota</taxon>
        <taxon>Discoba</taxon>
        <taxon>Euglenozoa</taxon>
        <taxon>Kinetoplastea</taxon>
        <taxon>Metakinetoplastina</taxon>
        <taxon>Trypanosomatida</taxon>
        <taxon>Trypanosomatidae</taxon>
        <taxon>Leishmaniinae</taxon>
        <taxon>Leishmania</taxon>
        <taxon>lizard Leishmania</taxon>
    </lineage>
</organism>
<comment type="caution">
    <text evidence="1">The sequence shown here is derived from an EMBL/GenBank/DDBJ whole genome shotgun (WGS) entry which is preliminary data.</text>
</comment>
<keyword evidence="2" id="KW-1185">Reference proteome</keyword>
<evidence type="ECO:0000313" key="2">
    <source>
        <dbReference type="Proteomes" id="UP000419144"/>
    </source>
</evidence>
<dbReference type="VEuPathDB" id="TriTrypDB:LtaPh_1210751"/>
<evidence type="ECO:0000313" key="1">
    <source>
        <dbReference type="EMBL" id="GET86837.1"/>
    </source>
</evidence>
<accession>A0A640KGI1</accession>
<dbReference type="GO" id="GO:0032259">
    <property type="term" value="P:methylation"/>
    <property type="evidence" value="ECO:0007669"/>
    <property type="project" value="UniProtKB-KW"/>
</dbReference>
<reference evidence="1" key="1">
    <citation type="submission" date="2019-11" db="EMBL/GenBank/DDBJ databases">
        <title>Leishmania tarentolae CDS.</title>
        <authorList>
            <person name="Goto Y."/>
            <person name="Yamagishi J."/>
        </authorList>
    </citation>
    <scope>NUCLEOTIDE SEQUENCE [LARGE SCALE GENOMIC DNA]</scope>
    <source>
        <strain evidence="1">Parrot Tar II</strain>
    </source>
</reference>
<gene>
    <name evidence="1" type="ORF">LtaPh_1210751</name>
</gene>